<dbReference type="Pfam" id="PF01478">
    <property type="entry name" value="Peptidase_A24"/>
    <property type="match status" value="1"/>
</dbReference>
<proteinExistence type="inferred from homology"/>
<dbReference type="InterPro" id="IPR010627">
    <property type="entry name" value="Prepilin_pept_A24_N"/>
</dbReference>
<feature type="transmembrane region" description="Helical" evidence="7">
    <location>
        <begin position="6"/>
        <end position="25"/>
    </location>
</feature>
<feature type="transmembrane region" description="Helical" evidence="7">
    <location>
        <begin position="231"/>
        <end position="250"/>
    </location>
</feature>
<accession>A0A2H0VH48</accession>
<keyword evidence="5 7" id="KW-1133">Transmembrane helix</keyword>
<dbReference type="PANTHER" id="PTHR30487:SF0">
    <property type="entry name" value="PREPILIN LEADER PEPTIDASE_N-METHYLTRANSFERASE-RELATED"/>
    <property type="match status" value="1"/>
</dbReference>
<dbReference type="AlphaFoldDB" id="A0A2H0VH48"/>
<dbReference type="EMBL" id="PFAJ01000006">
    <property type="protein sequence ID" value="PIR97620.1"/>
    <property type="molecule type" value="Genomic_DNA"/>
</dbReference>
<evidence type="ECO:0000259" key="9">
    <source>
        <dbReference type="Pfam" id="PF06750"/>
    </source>
</evidence>
<keyword evidence="3" id="KW-1003">Cell membrane</keyword>
<feature type="transmembrane region" description="Helical" evidence="7">
    <location>
        <begin position="74"/>
        <end position="95"/>
    </location>
</feature>
<gene>
    <name evidence="10" type="ORF">COT91_00510</name>
</gene>
<evidence type="ECO:0000256" key="4">
    <source>
        <dbReference type="ARBA" id="ARBA00022692"/>
    </source>
</evidence>
<comment type="caution">
    <text evidence="10">The sequence shown here is derived from an EMBL/GenBank/DDBJ whole genome shotgun (WGS) entry which is preliminary data.</text>
</comment>
<organism evidence="10 11">
    <name type="scientific">Candidatus Doudnabacteria bacterium CG10_big_fil_rev_8_21_14_0_10_41_10</name>
    <dbReference type="NCBI Taxonomy" id="1974551"/>
    <lineage>
        <taxon>Bacteria</taxon>
        <taxon>Candidatus Doudnaibacteriota</taxon>
    </lineage>
</organism>
<keyword evidence="4 7" id="KW-0812">Transmembrane</keyword>
<feature type="transmembrane region" description="Helical" evidence="7">
    <location>
        <begin position="160"/>
        <end position="178"/>
    </location>
</feature>
<dbReference type="Proteomes" id="UP000230557">
    <property type="component" value="Unassembled WGS sequence"/>
</dbReference>
<dbReference type="GO" id="GO:0004190">
    <property type="term" value="F:aspartic-type endopeptidase activity"/>
    <property type="evidence" value="ECO:0007669"/>
    <property type="project" value="InterPro"/>
</dbReference>
<dbReference type="InterPro" id="IPR050882">
    <property type="entry name" value="Prepilin_peptidase/N-MTase"/>
</dbReference>
<feature type="transmembrane region" description="Helical" evidence="7">
    <location>
        <begin position="131"/>
        <end position="148"/>
    </location>
</feature>
<feature type="domain" description="Prepilin peptidase A24 N-terminal" evidence="9">
    <location>
        <begin position="11"/>
        <end position="90"/>
    </location>
</feature>
<dbReference type="InterPro" id="IPR000045">
    <property type="entry name" value="Prepilin_IV_endopep_pep"/>
</dbReference>
<evidence type="ECO:0000313" key="10">
    <source>
        <dbReference type="EMBL" id="PIR97620.1"/>
    </source>
</evidence>
<feature type="transmembrane region" description="Helical" evidence="7">
    <location>
        <begin position="198"/>
        <end position="224"/>
    </location>
</feature>
<name>A0A2H0VH48_9BACT</name>
<dbReference type="Gene3D" id="1.20.120.1220">
    <property type="match status" value="1"/>
</dbReference>
<comment type="similarity">
    <text evidence="2">Belongs to the peptidase A24 family.</text>
</comment>
<dbReference type="GO" id="GO:0006465">
    <property type="term" value="P:signal peptide processing"/>
    <property type="evidence" value="ECO:0007669"/>
    <property type="project" value="TreeGrafter"/>
</dbReference>
<evidence type="ECO:0000313" key="11">
    <source>
        <dbReference type="Proteomes" id="UP000230557"/>
    </source>
</evidence>
<feature type="domain" description="Prepilin type IV endopeptidase peptidase" evidence="8">
    <location>
        <begin position="114"/>
        <end position="219"/>
    </location>
</feature>
<evidence type="ECO:0000256" key="7">
    <source>
        <dbReference type="SAM" id="Phobius"/>
    </source>
</evidence>
<feature type="transmembrane region" description="Helical" evidence="7">
    <location>
        <begin position="107"/>
        <end position="125"/>
    </location>
</feature>
<protein>
    <submittedName>
        <fullName evidence="10">Prepilin peptidase</fullName>
    </submittedName>
</protein>
<evidence type="ECO:0000256" key="5">
    <source>
        <dbReference type="ARBA" id="ARBA00022989"/>
    </source>
</evidence>
<evidence type="ECO:0000256" key="3">
    <source>
        <dbReference type="ARBA" id="ARBA00022475"/>
    </source>
</evidence>
<sequence>MEFLVSILIFIFGLIVGSFLNAVIYRLYKNKTLMGFSACPRCSHRLFPKDLLPLFSFLWLGGRCRYCKKKISWQYPLVELGTATIFTILARQILFLGGSLDLSASNLLGLGFGLIFVSVLIIIFVFDFRYYLIPDIAIILGTILAMVYRLTIPEISLKSGLYGMLVLVGFFGILFLVSQGRWIGFGDVKLGVFLGLMLGFSLSVLMLGMAYVGGAVVAVVLVLFKKKTMKGVLPFGTFLTASTVAVFLWGEQILNWYLAYF</sequence>
<evidence type="ECO:0000256" key="6">
    <source>
        <dbReference type="ARBA" id="ARBA00023136"/>
    </source>
</evidence>
<evidence type="ECO:0000256" key="1">
    <source>
        <dbReference type="ARBA" id="ARBA00004651"/>
    </source>
</evidence>
<dbReference type="PANTHER" id="PTHR30487">
    <property type="entry name" value="TYPE 4 PREPILIN-LIKE PROTEINS LEADER PEPTIDE-PROCESSING ENZYME"/>
    <property type="match status" value="1"/>
</dbReference>
<comment type="subcellular location">
    <subcellularLocation>
        <location evidence="1">Cell membrane</location>
        <topology evidence="1">Multi-pass membrane protein</topology>
    </subcellularLocation>
</comment>
<reference evidence="11" key="1">
    <citation type="submission" date="2017-09" db="EMBL/GenBank/DDBJ databases">
        <title>Depth-based differentiation of microbial function through sediment-hosted aquifers and enrichment of novel symbionts in the deep terrestrial subsurface.</title>
        <authorList>
            <person name="Probst A.J."/>
            <person name="Ladd B."/>
            <person name="Jarett J.K."/>
            <person name="Geller-Mcgrath D.E."/>
            <person name="Sieber C.M.K."/>
            <person name="Emerson J.B."/>
            <person name="Anantharaman K."/>
            <person name="Thomas B.C."/>
            <person name="Malmstrom R."/>
            <person name="Stieglmeier M."/>
            <person name="Klingl A."/>
            <person name="Woyke T."/>
            <person name="Ryan C.M."/>
            <person name="Banfield J.F."/>
        </authorList>
    </citation>
    <scope>NUCLEOTIDE SEQUENCE [LARGE SCALE GENOMIC DNA]</scope>
</reference>
<keyword evidence="6 7" id="KW-0472">Membrane</keyword>
<dbReference type="GO" id="GO:0005886">
    <property type="term" value="C:plasma membrane"/>
    <property type="evidence" value="ECO:0007669"/>
    <property type="project" value="UniProtKB-SubCell"/>
</dbReference>
<evidence type="ECO:0000256" key="2">
    <source>
        <dbReference type="ARBA" id="ARBA00005801"/>
    </source>
</evidence>
<dbReference type="Pfam" id="PF06750">
    <property type="entry name" value="A24_N_bact"/>
    <property type="match status" value="1"/>
</dbReference>
<evidence type="ECO:0000259" key="8">
    <source>
        <dbReference type="Pfam" id="PF01478"/>
    </source>
</evidence>